<evidence type="ECO:0000313" key="3">
    <source>
        <dbReference type="Proteomes" id="UP000030341"/>
    </source>
</evidence>
<dbReference type="EMBL" id="CP009889">
    <property type="protein sequence ID" value="AIY67485.1"/>
    <property type="molecule type" value="Genomic_DNA"/>
</dbReference>
<dbReference type="PANTHER" id="PTHR46825:SF9">
    <property type="entry name" value="BETA-LACTAMASE-RELATED DOMAIN-CONTAINING PROTEIN"/>
    <property type="match status" value="1"/>
</dbReference>
<sequence>MRRCWLPVLIGLGILLSGCKNNESLQSVLTQQVASNAESYGINASSVVVVKNGKQLYKGHHGVMAVNSTEKVSDTSIFPIYSVAKLFASTLTMQLAEQGKLQLSDPISQHLVGLPSAWQHITISQLINHASGLPEFYDVKDGKFIGPATLQEVIDDNKNKPLMFEPNTQTQYNQTGYLLVRMLIEKMYQKSYEQSVKDKILSPLGLKNTFLDLNNVPKERLVAAYRPNSGKTLKTSEFFFPLYGSSAGSIYSSAEDLSLFITALAQGKLVSQDKLLAFWQPHQLHDDESYFASGWVIDNAGNWQHVGHDGGASLRVRLLYQDNLDEFFVVVYLTNGNKDGVWSSTLTNSVQQHILPDYYSRIATWFY</sequence>
<dbReference type="InterPro" id="IPR012338">
    <property type="entry name" value="Beta-lactam/transpept-like"/>
</dbReference>
<dbReference type="PANTHER" id="PTHR46825">
    <property type="entry name" value="D-ALANYL-D-ALANINE-CARBOXYPEPTIDASE/ENDOPEPTIDASE AMPH"/>
    <property type="match status" value="1"/>
</dbReference>
<accession>A0A0A7ELD2</accession>
<dbReference type="HOGENOM" id="CLU_020027_0_2_6"/>
<keyword evidence="3" id="KW-1185">Reference proteome</keyword>
<dbReference type="STRING" id="1348114.OM33_20920"/>
<dbReference type="Pfam" id="PF00144">
    <property type="entry name" value="Beta-lactamase"/>
    <property type="match status" value="1"/>
</dbReference>
<protein>
    <recommendedName>
        <fullName evidence="1">Beta-lactamase-related domain-containing protein</fullName>
    </recommendedName>
</protein>
<name>A0A0A7ELD2_9GAMM</name>
<dbReference type="PROSITE" id="PS51257">
    <property type="entry name" value="PROKAR_LIPOPROTEIN"/>
    <property type="match status" value="1"/>
</dbReference>
<dbReference type="eggNOG" id="COG1680">
    <property type="taxonomic scope" value="Bacteria"/>
</dbReference>
<dbReference type="OrthoDB" id="9799367at2"/>
<dbReference type="Gene3D" id="3.40.710.10">
    <property type="entry name" value="DD-peptidase/beta-lactamase superfamily"/>
    <property type="match status" value="1"/>
</dbReference>
<dbReference type="InterPro" id="IPR001466">
    <property type="entry name" value="Beta-lactam-related"/>
</dbReference>
<dbReference type="AlphaFoldDB" id="A0A0A7ELD2"/>
<evidence type="ECO:0000313" key="2">
    <source>
        <dbReference type="EMBL" id="AIY67485.1"/>
    </source>
</evidence>
<gene>
    <name evidence="2" type="ORF">OM33_20920</name>
</gene>
<dbReference type="SUPFAM" id="SSF56601">
    <property type="entry name" value="beta-lactamase/transpeptidase-like"/>
    <property type="match status" value="1"/>
</dbReference>
<dbReference type="Proteomes" id="UP000030341">
    <property type="component" value="Chromosome 2"/>
</dbReference>
<dbReference type="RefSeq" id="WP_040136516.1">
    <property type="nucleotide sequence ID" value="NZ_CP009889.1"/>
</dbReference>
<dbReference type="InterPro" id="IPR050491">
    <property type="entry name" value="AmpC-like"/>
</dbReference>
<evidence type="ECO:0000259" key="1">
    <source>
        <dbReference type="Pfam" id="PF00144"/>
    </source>
</evidence>
<feature type="domain" description="Beta-lactamase-related" evidence="1">
    <location>
        <begin position="33"/>
        <end position="339"/>
    </location>
</feature>
<organism evidence="2 3">
    <name type="scientific">Pseudoalteromonas piratica</name>
    <dbReference type="NCBI Taxonomy" id="1348114"/>
    <lineage>
        <taxon>Bacteria</taxon>
        <taxon>Pseudomonadati</taxon>
        <taxon>Pseudomonadota</taxon>
        <taxon>Gammaproteobacteria</taxon>
        <taxon>Alteromonadales</taxon>
        <taxon>Pseudoalteromonadaceae</taxon>
        <taxon>Pseudoalteromonas</taxon>
    </lineage>
</organism>
<dbReference type="KEGG" id="pseo:OM33_20920"/>
<proteinExistence type="predicted"/>
<reference evidence="2 3" key="1">
    <citation type="submission" date="2014-11" db="EMBL/GenBank/DDBJ databases">
        <title>Complete Genome Sequence of Pseudoalteromonas sp. Strain OCN003 Isolated from Kaneohe Bay, Oahu, Hawaii.</title>
        <authorList>
            <person name="Beurmann S."/>
            <person name="Videau P."/>
            <person name="Ushijima B."/>
            <person name="Smith A.M."/>
            <person name="Aeby G.S."/>
            <person name="Callahan S.M."/>
            <person name="Belcaid M."/>
        </authorList>
    </citation>
    <scope>NUCLEOTIDE SEQUENCE [LARGE SCALE GENOMIC DNA]</scope>
    <source>
        <strain evidence="2 3">OCN003</strain>
    </source>
</reference>